<keyword evidence="2" id="KW-1185">Reference proteome</keyword>
<sequence>MLKVEWGKKIFPSAPVLVTYMKDTRRAESESMTADIIEFMLRIHSQWMATYLADKVNGELALEHMVQRMAKRYAFSSQKPQAVKTTYEELEETRATFSLDFCKTYAACARGGILNVDETAVHFDVPPIKSWAGRGRKDSAHILGNIKYAGRMAAVLTVREV</sequence>
<evidence type="ECO:0000313" key="1">
    <source>
        <dbReference type="EMBL" id="POM74452.1"/>
    </source>
</evidence>
<evidence type="ECO:0000313" key="2">
    <source>
        <dbReference type="Proteomes" id="UP000237271"/>
    </source>
</evidence>
<dbReference type="Proteomes" id="UP000237271">
    <property type="component" value="Unassembled WGS sequence"/>
</dbReference>
<reference evidence="1 2" key="1">
    <citation type="journal article" date="2017" name="Genome Biol. Evol.">
        <title>Phytophthora megakarya and P. palmivora, closely related causal agents of cacao black pod rot, underwent increases in genome sizes and gene numbers by different mechanisms.</title>
        <authorList>
            <person name="Ali S.S."/>
            <person name="Shao J."/>
            <person name="Lary D.J."/>
            <person name="Kronmiller B."/>
            <person name="Shen D."/>
            <person name="Strem M.D."/>
            <person name="Amoako-Attah I."/>
            <person name="Akrofi A.Y."/>
            <person name="Begoude B.A."/>
            <person name="Ten Hoopen G.M."/>
            <person name="Coulibaly K."/>
            <person name="Kebe B.I."/>
            <person name="Melnick R.L."/>
            <person name="Guiltinan M.J."/>
            <person name="Tyler B.M."/>
            <person name="Meinhardt L.W."/>
            <person name="Bailey B.A."/>
        </authorList>
    </citation>
    <scope>NUCLEOTIDE SEQUENCE [LARGE SCALE GENOMIC DNA]</scope>
    <source>
        <strain evidence="2">sbr112.9</strain>
    </source>
</reference>
<dbReference type="OrthoDB" id="127169at2759"/>
<proteinExistence type="predicted"/>
<organism evidence="1 2">
    <name type="scientific">Phytophthora palmivora</name>
    <dbReference type="NCBI Taxonomy" id="4796"/>
    <lineage>
        <taxon>Eukaryota</taxon>
        <taxon>Sar</taxon>
        <taxon>Stramenopiles</taxon>
        <taxon>Oomycota</taxon>
        <taxon>Peronosporomycetes</taxon>
        <taxon>Peronosporales</taxon>
        <taxon>Peronosporaceae</taxon>
        <taxon>Phytophthora</taxon>
    </lineage>
</organism>
<comment type="caution">
    <text evidence="1">The sequence shown here is derived from an EMBL/GenBank/DDBJ whole genome shotgun (WGS) entry which is preliminary data.</text>
</comment>
<gene>
    <name evidence="1" type="ORF">PHPALM_8585</name>
</gene>
<protein>
    <submittedName>
        <fullName evidence="1">Uncharacterized protein</fullName>
    </submittedName>
</protein>
<name>A0A2P4Y9H4_9STRA</name>
<dbReference type="AlphaFoldDB" id="A0A2P4Y9H4"/>
<dbReference type="EMBL" id="NCKW01004867">
    <property type="protein sequence ID" value="POM74452.1"/>
    <property type="molecule type" value="Genomic_DNA"/>
</dbReference>
<accession>A0A2P4Y9H4</accession>